<organism evidence="2 3">
    <name type="scientific">Rhynchophorus ferrugineus</name>
    <name type="common">Red palm weevil</name>
    <name type="synonym">Curculio ferrugineus</name>
    <dbReference type="NCBI Taxonomy" id="354439"/>
    <lineage>
        <taxon>Eukaryota</taxon>
        <taxon>Metazoa</taxon>
        <taxon>Ecdysozoa</taxon>
        <taxon>Arthropoda</taxon>
        <taxon>Hexapoda</taxon>
        <taxon>Insecta</taxon>
        <taxon>Pterygota</taxon>
        <taxon>Neoptera</taxon>
        <taxon>Endopterygota</taxon>
        <taxon>Coleoptera</taxon>
        <taxon>Polyphaga</taxon>
        <taxon>Cucujiformia</taxon>
        <taxon>Curculionidae</taxon>
        <taxon>Dryophthorinae</taxon>
        <taxon>Rhynchophorus</taxon>
    </lineage>
</organism>
<keyword evidence="3" id="KW-1185">Reference proteome</keyword>
<evidence type="ECO:0000256" key="1">
    <source>
        <dbReference type="SAM" id="MobiDB-lite"/>
    </source>
</evidence>
<protein>
    <submittedName>
        <fullName evidence="2">Uncharacterized protein</fullName>
    </submittedName>
</protein>
<evidence type="ECO:0000313" key="3">
    <source>
        <dbReference type="Proteomes" id="UP000625711"/>
    </source>
</evidence>
<feature type="region of interest" description="Disordered" evidence="1">
    <location>
        <begin position="1"/>
        <end position="53"/>
    </location>
</feature>
<dbReference type="EMBL" id="JAACXV010013929">
    <property type="protein sequence ID" value="KAF7271624.1"/>
    <property type="molecule type" value="Genomic_DNA"/>
</dbReference>
<evidence type="ECO:0000313" key="2">
    <source>
        <dbReference type="EMBL" id="KAF7271624.1"/>
    </source>
</evidence>
<dbReference type="Proteomes" id="UP000625711">
    <property type="component" value="Unassembled WGS sequence"/>
</dbReference>
<dbReference type="AlphaFoldDB" id="A0A834I2D2"/>
<feature type="region of interest" description="Disordered" evidence="1">
    <location>
        <begin position="69"/>
        <end position="92"/>
    </location>
</feature>
<accession>A0A834I2D2</accession>
<sequence>MSTEDDKRSSPSMYRTHSLAHSYRSGRVKTAHVPPWLVGKPRLPSDPRQHGGTACHRIAEEAVLCRDTPPDLPAEVVPDSGDFKGPTFGALP</sequence>
<name>A0A834I2D2_RHYFE</name>
<proteinExistence type="predicted"/>
<gene>
    <name evidence="2" type="ORF">GWI33_015520</name>
</gene>
<reference evidence="2" key="1">
    <citation type="submission" date="2020-08" db="EMBL/GenBank/DDBJ databases">
        <title>Genome sequencing and assembly of the red palm weevil Rhynchophorus ferrugineus.</title>
        <authorList>
            <person name="Dias G.B."/>
            <person name="Bergman C.M."/>
            <person name="Manee M."/>
        </authorList>
    </citation>
    <scope>NUCLEOTIDE SEQUENCE</scope>
    <source>
        <strain evidence="2">AA-2017</strain>
        <tissue evidence="2">Whole larva</tissue>
    </source>
</reference>
<comment type="caution">
    <text evidence="2">The sequence shown here is derived from an EMBL/GenBank/DDBJ whole genome shotgun (WGS) entry which is preliminary data.</text>
</comment>